<gene>
    <name evidence="2" type="ORF">R3W88_013342</name>
</gene>
<dbReference type="PANTHER" id="PTHR31672">
    <property type="entry name" value="BNACNNG10540D PROTEIN"/>
    <property type="match status" value="1"/>
</dbReference>
<dbReference type="PANTHER" id="PTHR31672:SF13">
    <property type="entry name" value="F-BOX PROTEIN CPR30-LIKE"/>
    <property type="match status" value="1"/>
</dbReference>
<protein>
    <recommendedName>
        <fullName evidence="1">F-box domain-containing protein</fullName>
    </recommendedName>
</protein>
<feature type="domain" description="F-box" evidence="1">
    <location>
        <begin position="32"/>
        <end position="78"/>
    </location>
</feature>
<dbReference type="PROSITE" id="PS50181">
    <property type="entry name" value="FBOX"/>
    <property type="match status" value="1"/>
</dbReference>
<dbReference type="SMART" id="SM00256">
    <property type="entry name" value="FBOX"/>
    <property type="match status" value="1"/>
</dbReference>
<evidence type="ECO:0000313" key="3">
    <source>
        <dbReference type="Proteomes" id="UP001311915"/>
    </source>
</evidence>
<dbReference type="AlphaFoldDB" id="A0AAV9LEB4"/>
<dbReference type="Pfam" id="PF00646">
    <property type="entry name" value="F-box"/>
    <property type="match status" value="1"/>
</dbReference>
<accession>A0AAV9LEB4</accession>
<sequence length="397" mass="45071">MESPPSPPPQPPPMKTSKRRAAAATTSITGLTIDNSVLPIELIFEILIRLPVKSLLKMRSVSKSWISLISTPEFVKAHLNFSANNREFAHHRVLSIRSGSHTHDDGHITRWKYFRTFSLYAILYGESPCFPVELHNFGVCYNVLGSCDGLFVISKTWYDNDIENLFLWNPSIRKLSKLPYSGIDVRKRRSTYGFGYIECQNDYQIVEIVASKPSYLIADISVYSLRNSSWKTIQEFPSISLPENVKFVKGKLHWITGGGSGNNATWFNPGNEKFGNVALPNPSGDTFNWKLVSSSGNLCMTCDYRNKTDVWIMKEYGLAESWTIVGSIPKFVNKVVWPIFISHNDEILLQDVSGLVWWYVSRDDDSFDRPEDQTRCECDRGSELNLYVESLVSPNSP</sequence>
<organism evidence="2 3">
    <name type="scientific">Solanum pinnatisectum</name>
    <name type="common">tansyleaf nightshade</name>
    <dbReference type="NCBI Taxonomy" id="50273"/>
    <lineage>
        <taxon>Eukaryota</taxon>
        <taxon>Viridiplantae</taxon>
        <taxon>Streptophyta</taxon>
        <taxon>Embryophyta</taxon>
        <taxon>Tracheophyta</taxon>
        <taxon>Spermatophyta</taxon>
        <taxon>Magnoliopsida</taxon>
        <taxon>eudicotyledons</taxon>
        <taxon>Gunneridae</taxon>
        <taxon>Pentapetalae</taxon>
        <taxon>asterids</taxon>
        <taxon>lamiids</taxon>
        <taxon>Solanales</taxon>
        <taxon>Solanaceae</taxon>
        <taxon>Solanoideae</taxon>
        <taxon>Solaneae</taxon>
        <taxon>Solanum</taxon>
    </lineage>
</organism>
<dbReference type="InterPro" id="IPR001810">
    <property type="entry name" value="F-box_dom"/>
</dbReference>
<evidence type="ECO:0000313" key="2">
    <source>
        <dbReference type="EMBL" id="KAK4723109.1"/>
    </source>
</evidence>
<dbReference type="Pfam" id="PF07734">
    <property type="entry name" value="FBA_1"/>
    <property type="match status" value="1"/>
</dbReference>
<dbReference type="Gene3D" id="1.20.1280.50">
    <property type="match status" value="1"/>
</dbReference>
<name>A0AAV9LEB4_9SOLN</name>
<proteinExistence type="predicted"/>
<dbReference type="NCBIfam" id="TIGR01640">
    <property type="entry name" value="F_box_assoc_1"/>
    <property type="match status" value="1"/>
</dbReference>
<dbReference type="InterPro" id="IPR006527">
    <property type="entry name" value="F-box-assoc_dom_typ1"/>
</dbReference>
<comment type="caution">
    <text evidence="2">The sequence shown here is derived from an EMBL/GenBank/DDBJ whole genome shotgun (WGS) entry which is preliminary data.</text>
</comment>
<dbReference type="InterPro" id="IPR036047">
    <property type="entry name" value="F-box-like_dom_sf"/>
</dbReference>
<evidence type="ECO:0000259" key="1">
    <source>
        <dbReference type="PROSITE" id="PS50181"/>
    </source>
</evidence>
<keyword evidence="3" id="KW-1185">Reference proteome</keyword>
<dbReference type="EMBL" id="JAWPEI010000007">
    <property type="protein sequence ID" value="KAK4723109.1"/>
    <property type="molecule type" value="Genomic_DNA"/>
</dbReference>
<dbReference type="SUPFAM" id="SSF81383">
    <property type="entry name" value="F-box domain"/>
    <property type="match status" value="1"/>
</dbReference>
<dbReference type="Proteomes" id="UP001311915">
    <property type="component" value="Unassembled WGS sequence"/>
</dbReference>
<reference evidence="2 3" key="1">
    <citation type="submission" date="2023-10" db="EMBL/GenBank/DDBJ databases">
        <title>Genome-Wide Identification Analysis in wild type Solanum Pinnatisectum Reveals Some Genes Defensing Phytophthora Infestans.</title>
        <authorList>
            <person name="Sun C."/>
        </authorList>
    </citation>
    <scope>NUCLEOTIDE SEQUENCE [LARGE SCALE GENOMIC DNA]</scope>
    <source>
        <strain evidence="2">LQN</strain>
        <tissue evidence="2">Leaf</tissue>
    </source>
</reference>
<dbReference type="CDD" id="cd22157">
    <property type="entry name" value="F-box_AtFBW1-like"/>
    <property type="match status" value="1"/>
</dbReference>
<dbReference type="InterPro" id="IPR017451">
    <property type="entry name" value="F-box-assoc_interact_dom"/>
</dbReference>
<dbReference type="InterPro" id="IPR050796">
    <property type="entry name" value="SCF_F-box_component"/>
</dbReference>